<sequence length="316" mass="35177">MRFMLLGALVTLFTSLIAVADSFLNQPVFEASSVQDELVETFREPKNILFSSNFGGASHVKWVLTILDELSQRGHNVTFVTTNLHTSFAKPYPHFNTIVLKDDNEMLESTLSAGEHADLYEIVGGIFEFANRNFETDYPALKNIMSSLKIDVALCDFGATAGCYEAAIATGTPYIVTEAFAMSSDTSAPYINNNVLTMRDSTTLKMGFTDRFIGMFVKPVKAMTKMMPAVQKNDETRRKVGCNISFMELSPSVHRDNLKLVNSLYGIEAARPMGPLIEMVGPILPRKYDPLTPELKNFLDAHKRVVYIAFGQHAIF</sequence>
<dbReference type="PANTHER" id="PTHR48043">
    <property type="entry name" value="EG:EG0003.4 PROTEIN-RELATED"/>
    <property type="match status" value="1"/>
</dbReference>
<dbReference type="Proteomes" id="UP001304243">
    <property type="component" value="Unassembled WGS sequence"/>
</dbReference>
<evidence type="ECO:0000313" key="4">
    <source>
        <dbReference type="EMBL" id="KAK4510984.1"/>
    </source>
</evidence>
<organism evidence="4 5">
    <name type="scientific">Mucor velutinosus</name>
    <dbReference type="NCBI Taxonomy" id="708070"/>
    <lineage>
        <taxon>Eukaryota</taxon>
        <taxon>Fungi</taxon>
        <taxon>Fungi incertae sedis</taxon>
        <taxon>Mucoromycota</taxon>
        <taxon>Mucoromycotina</taxon>
        <taxon>Mucoromycetes</taxon>
        <taxon>Mucorales</taxon>
        <taxon>Mucorineae</taxon>
        <taxon>Mucoraceae</taxon>
        <taxon>Mucor</taxon>
    </lineage>
</organism>
<dbReference type="AlphaFoldDB" id="A0AAN7D5W8"/>
<dbReference type="GO" id="GO:0008194">
    <property type="term" value="F:UDP-glycosyltransferase activity"/>
    <property type="evidence" value="ECO:0007669"/>
    <property type="project" value="TreeGrafter"/>
</dbReference>
<keyword evidence="5" id="KW-1185">Reference proteome</keyword>
<feature type="chain" id="PRO_5042976145" evidence="3">
    <location>
        <begin position="23"/>
        <end position="316"/>
    </location>
</feature>
<reference evidence="4 5" key="1">
    <citation type="submission" date="2022-11" db="EMBL/GenBank/DDBJ databases">
        <title>Mucor velutinosus strain NIH1002 WGS.</title>
        <authorList>
            <person name="Subramanian P."/>
            <person name="Mullikin J.C."/>
            <person name="Segre J.A."/>
            <person name="Zelazny A.M."/>
        </authorList>
    </citation>
    <scope>NUCLEOTIDE SEQUENCE [LARGE SCALE GENOMIC DNA]</scope>
    <source>
        <strain evidence="4 5">NIH1002</strain>
    </source>
</reference>
<dbReference type="InterPro" id="IPR050271">
    <property type="entry name" value="UDP-glycosyltransferase"/>
</dbReference>
<gene>
    <name evidence="4" type="primary">COQ9</name>
    <name evidence="4" type="ORF">ATC70_012188</name>
</gene>
<name>A0AAN7D5W8_9FUNG</name>
<evidence type="ECO:0000256" key="3">
    <source>
        <dbReference type="SAM" id="SignalP"/>
    </source>
</evidence>
<dbReference type="Gene3D" id="3.40.50.2000">
    <property type="entry name" value="Glycogen Phosphorylase B"/>
    <property type="match status" value="1"/>
</dbReference>
<dbReference type="PANTHER" id="PTHR48043:SF145">
    <property type="entry name" value="FI06409P-RELATED"/>
    <property type="match status" value="1"/>
</dbReference>
<dbReference type="SUPFAM" id="SSF53756">
    <property type="entry name" value="UDP-Glycosyltransferase/glycogen phosphorylase"/>
    <property type="match status" value="1"/>
</dbReference>
<keyword evidence="2" id="KW-0808">Transferase</keyword>
<keyword evidence="3" id="KW-0732">Signal</keyword>
<keyword evidence="1" id="KW-0328">Glycosyltransferase</keyword>
<proteinExistence type="predicted"/>
<accession>A0AAN7D5W8</accession>
<evidence type="ECO:0000256" key="2">
    <source>
        <dbReference type="ARBA" id="ARBA00022679"/>
    </source>
</evidence>
<evidence type="ECO:0000313" key="5">
    <source>
        <dbReference type="Proteomes" id="UP001304243"/>
    </source>
</evidence>
<keyword evidence="4" id="KW-0830">Ubiquinone</keyword>
<dbReference type="EMBL" id="JASEJX010000030">
    <property type="protein sequence ID" value="KAK4510984.1"/>
    <property type="molecule type" value="Genomic_DNA"/>
</dbReference>
<dbReference type="RefSeq" id="XP_064677650.1">
    <property type="nucleotide sequence ID" value="XM_064831370.1"/>
</dbReference>
<dbReference type="GeneID" id="89955874"/>
<evidence type="ECO:0000256" key="1">
    <source>
        <dbReference type="ARBA" id="ARBA00022676"/>
    </source>
</evidence>
<feature type="signal peptide" evidence="3">
    <location>
        <begin position="1"/>
        <end position="22"/>
    </location>
</feature>
<protein>
    <submittedName>
        <fullName evidence="4">Ubiquinone biosynthesis protein coq9, mitochondrial</fullName>
    </submittedName>
</protein>
<comment type="caution">
    <text evidence="4">The sequence shown here is derived from an EMBL/GenBank/DDBJ whole genome shotgun (WGS) entry which is preliminary data.</text>
</comment>